<keyword evidence="8" id="KW-0732">Signal</keyword>
<keyword evidence="14 17" id="KW-0998">Cell outer membrane</keyword>
<dbReference type="GO" id="GO:0046872">
    <property type="term" value="F:metal ion binding"/>
    <property type="evidence" value="ECO:0007669"/>
    <property type="project" value="UniProtKB-KW"/>
</dbReference>
<proteinExistence type="inferred from homology"/>
<comment type="catalytic activity">
    <reaction evidence="1 17">
        <text>a 1,2-diacyl-sn-glycero-3-phosphocholine + H2O = a 2-acyl-sn-glycero-3-phosphocholine + a fatty acid + H(+)</text>
        <dbReference type="Rhea" id="RHEA:18689"/>
        <dbReference type="ChEBI" id="CHEBI:15377"/>
        <dbReference type="ChEBI" id="CHEBI:15378"/>
        <dbReference type="ChEBI" id="CHEBI:28868"/>
        <dbReference type="ChEBI" id="CHEBI:57643"/>
        <dbReference type="ChEBI" id="CHEBI:57875"/>
        <dbReference type="EC" id="3.1.1.32"/>
    </reaction>
</comment>
<keyword evidence="9 17" id="KW-0378">Hydrolase</keyword>
<evidence type="ECO:0000256" key="5">
    <source>
        <dbReference type="ARBA" id="ARBA00022452"/>
    </source>
</evidence>
<evidence type="ECO:0000256" key="11">
    <source>
        <dbReference type="ARBA" id="ARBA00022963"/>
    </source>
</evidence>
<evidence type="ECO:0000256" key="10">
    <source>
        <dbReference type="ARBA" id="ARBA00022837"/>
    </source>
</evidence>
<dbReference type="SUPFAM" id="SSF56931">
    <property type="entry name" value="Outer membrane phospholipase A (OMPLA)"/>
    <property type="match status" value="1"/>
</dbReference>
<dbReference type="Proteomes" id="UP000028534">
    <property type="component" value="Unassembled WGS sequence"/>
</dbReference>
<keyword evidence="5" id="KW-1134">Transmembrane beta strand</keyword>
<comment type="catalytic activity">
    <reaction evidence="2 17">
        <text>a 1,2-diacyl-sn-glycero-3-phosphocholine + H2O = a 1-acyl-sn-glycero-3-phosphocholine + a fatty acid + H(+)</text>
        <dbReference type="Rhea" id="RHEA:15801"/>
        <dbReference type="ChEBI" id="CHEBI:15377"/>
        <dbReference type="ChEBI" id="CHEBI:15378"/>
        <dbReference type="ChEBI" id="CHEBI:28868"/>
        <dbReference type="ChEBI" id="CHEBI:57643"/>
        <dbReference type="ChEBI" id="CHEBI:58168"/>
        <dbReference type="EC" id="3.1.1.4"/>
    </reaction>
</comment>
<sequence length="373" mass="41486">MEVLLTGQVETDASGEQVVALRFLNRTDRQEILALPDRIEAKVRQENRERTLLLARANDTEPHLAIDAHGFGQAHYRLPANEPLVRAMVSIPAWSTQEVVLAPIVKTATHEAENRSNPNAPILPPPPTDRKAGNAFVDNLDLYEPIYAVYGPGTDSEARIQLSFKYRLFGASANSQTSSNWRDGLYLAYTQRMFWDLESKSSPFRNIDFQPELIYITPTVGLTGDIAMTVQAGIRHESNGRDGPQSRSINSIYIAPMATLPIAGDYRLTFAPRLSLYVGNKSDNPDIVHYRGHAGLFMEVGEDNGLRLSTSTRFNFGSGKGAVNADLSYPLPRLLGGGPDLYLFAQSFYGYGENLLDYNRRTRRLRIGVALVR</sequence>
<dbReference type="GO" id="GO:0008970">
    <property type="term" value="F:phospholipase A1 activity"/>
    <property type="evidence" value="ECO:0007669"/>
    <property type="project" value="UniProtKB-EC"/>
</dbReference>
<evidence type="ECO:0000313" key="19">
    <source>
        <dbReference type="EMBL" id="KEZ15383.1"/>
    </source>
</evidence>
<comment type="function">
    <text evidence="17">Hydrolysis of phosphatidylcholine with phospholipase A2 (EC 3.1.1.4) and phospholipase A1 (EC 3.1.1.32) activities.</text>
</comment>
<feature type="active site" description="Proton acceptor" evidence="15">
    <location>
        <position position="236"/>
    </location>
</feature>
<evidence type="ECO:0000256" key="9">
    <source>
        <dbReference type="ARBA" id="ARBA00022801"/>
    </source>
</evidence>
<feature type="binding site" description="in dimeric form" evidence="16">
    <location>
        <position position="246"/>
    </location>
    <ligand>
        <name>Ca(2+)</name>
        <dbReference type="ChEBI" id="CHEBI:29108"/>
        <label>1</label>
    </ligand>
</feature>
<comment type="caution">
    <text evidence="19">The sequence shown here is derived from an EMBL/GenBank/DDBJ whole genome shotgun (WGS) entry which is preliminary data.</text>
</comment>
<keyword evidence="10 16" id="KW-0106">Calcium</keyword>
<keyword evidence="6" id="KW-0812">Transmembrane</keyword>
<organism evidence="19 20">
    <name type="scientific">Sphingobium yanoikuyae</name>
    <name type="common">Sphingomonas yanoikuyae</name>
    <dbReference type="NCBI Taxonomy" id="13690"/>
    <lineage>
        <taxon>Bacteria</taxon>
        <taxon>Pseudomonadati</taxon>
        <taxon>Pseudomonadota</taxon>
        <taxon>Alphaproteobacteria</taxon>
        <taxon>Sphingomonadales</taxon>
        <taxon>Sphingomonadaceae</taxon>
        <taxon>Sphingobium</taxon>
    </lineage>
</organism>
<evidence type="ECO:0000256" key="15">
    <source>
        <dbReference type="PIRSR" id="PIRSR603187-1"/>
    </source>
</evidence>
<dbReference type="AlphaFoldDB" id="A0A084EBP1"/>
<dbReference type="PATRIC" id="fig|13690.10.peg.4573"/>
<comment type="cofactor">
    <cofactor evidence="17">
        <name>Ca(2+)</name>
        <dbReference type="ChEBI" id="CHEBI:29108"/>
    </cofactor>
    <text evidence="17">Binds 1 Ca(2+) ion per monomer. In the dimeric form the Ca(2+) is bound by different amino acids with binding of each Ca(2+) shared with ligands coming from each monomer. The Ca(2+) ion may have a role in catalysis.</text>
</comment>
<feature type="binding site" description="in dimeric form" evidence="16">
    <location>
        <position position="241"/>
    </location>
    <ligand>
        <name>Ca(2+)</name>
        <dbReference type="ChEBI" id="CHEBI:29108"/>
        <label>1</label>
    </ligand>
</feature>
<feature type="binding site" description="in dimeric form" evidence="16">
    <location>
        <position position="283"/>
    </location>
    <ligand>
        <name>Ca(2+)</name>
        <dbReference type="ChEBI" id="CHEBI:29108"/>
        <label>1</label>
    </ligand>
</feature>
<dbReference type="GO" id="GO:0009279">
    <property type="term" value="C:cell outer membrane"/>
    <property type="evidence" value="ECO:0007669"/>
    <property type="project" value="UniProtKB-SubCell"/>
</dbReference>
<dbReference type="InterPro" id="IPR036541">
    <property type="entry name" value="PLipase_A1_sf"/>
</dbReference>
<dbReference type="eggNOG" id="COG2829">
    <property type="taxonomic scope" value="Bacteria"/>
</dbReference>
<evidence type="ECO:0000256" key="17">
    <source>
        <dbReference type="RuleBase" id="RU366027"/>
    </source>
</evidence>
<evidence type="ECO:0000256" key="6">
    <source>
        <dbReference type="ARBA" id="ARBA00022692"/>
    </source>
</evidence>
<evidence type="ECO:0000256" key="7">
    <source>
        <dbReference type="ARBA" id="ARBA00022723"/>
    </source>
</evidence>
<evidence type="ECO:0000256" key="12">
    <source>
        <dbReference type="ARBA" id="ARBA00023098"/>
    </source>
</evidence>
<keyword evidence="11 17" id="KW-0442">Lipid degradation</keyword>
<comment type="similarity">
    <text evidence="3 17">Belongs to the phospholipase A1 family.</text>
</comment>
<keyword evidence="7 16" id="KW-0479">Metal-binding</keyword>
<dbReference type="GO" id="GO:0004623">
    <property type="term" value="F:phospholipase A2 activity"/>
    <property type="evidence" value="ECO:0007669"/>
    <property type="project" value="UniProtKB-EC"/>
</dbReference>
<dbReference type="EC" id="3.1.1.4" evidence="17"/>
<reference evidence="19 20" key="1">
    <citation type="submission" date="2014-03" db="EMBL/GenBank/DDBJ databases">
        <title>Genome sequence of Sphingobium yanoikuyae B1.</title>
        <authorList>
            <person name="Gan H.M."/>
            <person name="Gan H.Y."/>
            <person name="Savka M.A."/>
        </authorList>
    </citation>
    <scope>NUCLEOTIDE SEQUENCE [LARGE SCALE GENOMIC DNA]</scope>
    <source>
        <strain evidence="19 20">B1</strain>
    </source>
</reference>
<feature type="binding site" description="in dimeric form" evidence="16">
    <location>
        <position position="201"/>
    </location>
    <ligand>
        <name>Ca(2+)</name>
        <dbReference type="ChEBI" id="CHEBI:29108"/>
        <label>1</label>
    </ligand>
</feature>
<keyword evidence="13" id="KW-0472">Membrane</keyword>
<dbReference type="GO" id="GO:0016042">
    <property type="term" value="P:lipid catabolic process"/>
    <property type="evidence" value="ECO:0007669"/>
    <property type="project" value="UniProtKB-KW"/>
</dbReference>
<dbReference type="InterPro" id="IPR003187">
    <property type="entry name" value="PLipase_A1"/>
</dbReference>
<evidence type="ECO:0000256" key="13">
    <source>
        <dbReference type="ARBA" id="ARBA00023136"/>
    </source>
</evidence>
<dbReference type="Pfam" id="PF02253">
    <property type="entry name" value="PLA1"/>
    <property type="match status" value="1"/>
</dbReference>
<feature type="active site" description="Nucleophile" evidence="15">
    <location>
        <position position="238"/>
    </location>
</feature>
<evidence type="ECO:0000256" key="18">
    <source>
        <dbReference type="SAM" id="MobiDB-lite"/>
    </source>
</evidence>
<dbReference type="EMBL" id="JGVR01000041">
    <property type="protein sequence ID" value="KEZ15383.1"/>
    <property type="molecule type" value="Genomic_DNA"/>
</dbReference>
<evidence type="ECO:0000256" key="4">
    <source>
        <dbReference type="ARBA" id="ARBA00011702"/>
    </source>
</evidence>
<dbReference type="PRINTS" id="PR01486">
    <property type="entry name" value="PHPHLIPASEA1"/>
</dbReference>
<evidence type="ECO:0000256" key="3">
    <source>
        <dbReference type="ARBA" id="ARBA00010525"/>
    </source>
</evidence>
<dbReference type="Gene3D" id="2.40.230.10">
    <property type="entry name" value="Phospholipase A1"/>
    <property type="match status" value="1"/>
</dbReference>
<accession>A0A084EBP1</accession>
<keyword evidence="12 17" id="KW-0443">Lipid metabolism</keyword>
<dbReference type="EC" id="3.1.1.32" evidence="17"/>
<protein>
    <recommendedName>
        <fullName evidence="17">Phospholipase A1</fullName>
        <ecNumber evidence="17">3.1.1.32</ecNumber>
        <ecNumber evidence="17">3.1.1.4</ecNumber>
    </recommendedName>
    <alternativeName>
        <fullName evidence="17">Phosphatidylcholine 1-acylhydrolase</fullName>
    </alternativeName>
</protein>
<comment type="subcellular location">
    <subcellularLocation>
        <location evidence="17">Cell outer membrane</location>
        <topology evidence="17">Multi-pass membrane protein</topology>
    </subcellularLocation>
    <text evidence="17">One of the very few enzymes located there.</text>
</comment>
<gene>
    <name evidence="19" type="ORF">CP98_04441</name>
</gene>
<dbReference type="PANTHER" id="PTHR40457">
    <property type="entry name" value="PHOSPHOLIPASE A1"/>
    <property type="match status" value="1"/>
</dbReference>
<evidence type="ECO:0000256" key="14">
    <source>
        <dbReference type="ARBA" id="ARBA00023237"/>
    </source>
</evidence>
<evidence type="ECO:0000256" key="2">
    <source>
        <dbReference type="ARBA" id="ARBA00001604"/>
    </source>
</evidence>
<evidence type="ECO:0000256" key="8">
    <source>
        <dbReference type="ARBA" id="ARBA00022729"/>
    </source>
</evidence>
<evidence type="ECO:0000256" key="1">
    <source>
        <dbReference type="ARBA" id="ARBA00000111"/>
    </source>
</evidence>
<evidence type="ECO:0000256" key="16">
    <source>
        <dbReference type="PIRSR" id="PIRSR603187-2"/>
    </source>
</evidence>
<name>A0A084EBP1_SPHYA</name>
<feature type="region of interest" description="Disordered" evidence="18">
    <location>
        <begin position="109"/>
        <end position="130"/>
    </location>
</feature>
<evidence type="ECO:0000313" key="20">
    <source>
        <dbReference type="Proteomes" id="UP000028534"/>
    </source>
</evidence>
<comment type="subunit">
    <text evidence="4 17">Homodimer; dimerization is reversible, and the dimeric form is the active one.</text>
</comment>
<dbReference type="PANTHER" id="PTHR40457:SF1">
    <property type="entry name" value="PHOSPHOLIPASE A1"/>
    <property type="match status" value="1"/>
</dbReference>